<gene>
    <name evidence="1" type="ORF">INP51_06280</name>
</gene>
<dbReference type="KEGG" id="bliq:INP51_06280"/>
<protein>
    <submittedName>
        <fullName evidence="1">Uncharacterized protein</fullName>
    </submittedName>
</protein>
<dbReference type="Proteomes" id="UP000593601">
    <property type="component" value="Chromosome"/>
</dbReference>
<accession>A0A7M2RLY4</accession>
<name>A0A7M2RLY4_9FIRM</name>
<dbReference type="RefSeq" id="WP_193736866.1">
    <property type="nucleotide sequence ID" value="NZ_CP063304.1"/>
</dbReference>
<organism evidence="1 2">
    <name type="scientific">Blautia liquoris</name>
    <dbReference type="NCBI Taxonomy" id="2779518"/>
    <lineage>
        <taxon>Bacteria</taxon>
        <taxon>Bacillati</taxon>
        <taxon>Bacillota</taxon>
        <taxon>Clostridia</taxon>
        <taxon>Lachnospirales</taxon>
        <taxon>Lachnospiraceae</taxon>
        <taxon>Blautia</taxon>
    </lineage>
</organism>
<evidence type="ECO:0000313" key="2">
    <source>
        <dbReference type="Proteomes" id="UP000593601"/>
    </source>
</evidence>
<reference evidence="1 2" key="1">
    <citation type="submission" date="2020-10" db="EMBL/GenBank/DDBJ databases">
        <title>Blautia liquoris sp.nov., isolated from the mud in a fermentation cellar used for the production of Chinese strong-flavoured liquor.</title>
        <authorList>
            <person name="Lu L."/>
        </authorList>
    </citation>
    <scope>NUCLEOTIDE SEQUENCE [LARGE SCALE GENOMIC DNA]</scope>
    <source>
        <strain evidence="1 2">LZLJ-3</strain>
    </source>
</reference>
<proteinExistence type="predicted"/>
<dbReference type="AlphaFoldDB" id="A0A7M2RLY4"/>
<evidence type="ECO:0000313" key="1">
    <source>
        <dbReference type="EMBL" id="QOV20547.1"/>
    </source>
</evidence>
<keyword evidence="2" id="KW-1185">Reference proteome</keyword>
<dbReference type="EMBL" id="CP063304">
    <property type="protein sequence ID" value="QOV20547.1"/>
    <property type="molecule type" value="Genomic_DNA"/>
</dbReference>
<sequence length="204" mass="23205">MNEFLAFASCLLSAISVTILVKNEVTRYKNEKMKLIITPQKKVSNNLDNFFYLHLTFSNESALPISILNLRLYESGDYSSTYHPEGFNDGFLTIDAVDVKSTLRMSHQYIKDYKTLSVTTPFVIGPYSAIGGYFAFWEGGDDSFIIGNKEVELFVTTSRKMYKIEMHLSWGNFYDISYQDNGDIFGLAVGGKSHQETSIPDNYR</sequence>